<dbReference type="GO" id="GO:0003677">
    <property type="term" value="F:DNA binding"/>
    <property type="evidence" value="ECO:0007669"/>
    <property type="project" value="UniProtKB-KW"/>
</dbReference>
<keyword evidence="2" id="KW-0902">Two-component regulatory system</keyword>
<evidence type="ECO:0000313" key="9">
    <source>
        <dbReference type="Proteomes" id="UP000262583"/>
    </source>
</evidence>
<dbReference type="InterPro" id="IPR011006">
    <property type="entry name" value="CheY-like_superfamily"/>
</dbReference>
<evidence type="ECO:0000256" key="5">
    <source>
        <dbReference type="ARBA" id="ARBA00023163"/>
    </source>
</evidence>
<dbReference type="KEGG" id="schv:BRCON_1890"/>
<dbReference type="PANTHER" id="PTHR44591">
    <property type="entry name" value="STRESS RESPONSE REGULATOR PROTEIN 1"/>
    <property type="match status" value="1"/>
</dbReference>
<organism evidence="8 9">
    <name type="scientific">Sumerlaea chitinivorans</name>
    <dbReference type="NCBI Taxonomy" id="2250252"/>
    <lineage>
        <taxon>Bacteria</taxon>
        <taxon>Candidatus Sumerlaeota</taxon>
        <taxon>Candidatus Sumerlaeia</taxon>
        <taxon>Candidatus Sumerlaeales</taxon>
        <taxon>Candidatus Sumerlaeaceae</taxon>
        <taxon>Candidatus Sumerlaea</taxon>
    </lineage>
</organism>
<evidence type="ECO:0000313" key="8">
    <source>
        <dbReference type="EMBL" id="AXA36667.1"/>
    </source>
</evidence>
<evidence type="ECO:0000256" key="1">
    <source>
        <dbReference type="ARBA" id="ARBA00022553"/>
    </source>
</evidence>
<gene>
    <name evidence="8" type="ORF">BRCON_1890</name>
</gene>
<dbReference type="AlphaFoldDB" id="A0A2Z4Y629"/>
<protein>
    <submittedName>
        <fullName evidence="8">Response regulator</fullName>
    </submittedName>
</protein>
<evidence type="ECO:0000256" key="4">
    <source>
        <dbReference type="ARBA" id="ARBA00023125"/>
    </source>
</evidence>
<dbReference type="Gene3D" id="3.40.50.2300">
    <property type="match status" value="1"/>
</dbReference>
<dbReference type="InterPro" id="IPR001789">
    <property type="entry name" value="Sig_transdc_resp-reg_receiver"/>
</dbReference>
<dbReference type="EMBL" id="CP030759">
    <property type="protein sequence ID" value="AXA36667.1"/>
    <property type="molecule type" value="Genomic_DNA"/>
</dbReference>
<feature type="modified residue" description="4-aspartylphosphate" evidence="6">
    <location>
        <position position="54"/>
    </location>
</feature>
<dbReference type="FunFam" id="3.40.50.2300:FF:000001">
    <property type="entry name" value="DNA-binding response regulator PhoB"/>
    <property type="match status" value="1"/>
</dbReference>
<dbReference type="GO" id="GO:0000160">
    <property type="term" value="P:phosphorelay signal transduction system"/>
    <property type="evidence" value="ECO:0007669"/>
    <property type="project" value="UniProtKB-KW"/>
</dbReference>
<proteinExistence type="predicted"/>
<evidence type="ECO:0000256" key="2">
    <source>
        <dbReference type="ARBA" id="ARBA00023012"/>
    </source>
</evidence>
<dbReference type="PROSITE" id="PS50110">
    <property type="entry name" value="RESPONSE_REGULATORY"/>
    <property type="match status" value="1"/>
</dbReference>
<reference evidence="8 9" key="1">
    <citation type="submission" date="2018-05" db="EMBL/GenBank/DDBJ databases">
        <title>A metagenomic window into the 2 km-deep terrestrial subsurface aquifer revealed taxonomically and functionally diverse microbial community comprising novel uncultured bacterial lineages.</title>
        <authorList>
            <person name="Kadnikov V.V."/>
            <person name="Mardanov A.V."/>
            <person name="Beletsky A.V."/>
            <person name="Banks D."/>
            <person name="Pimenov N.V."/>
            <person name="Frank Y.A."/>
            <person name="Karnachuk O.V."/>
            <person name="Ravin N.V."/>
        </authorList>
    </citation>
    <scope>NUCLEOTIDE SEQUENCE [LARGE SCALE GENOMIC DNA]</scope>
    <source>
        <strain evidence="8">BY</strain>
    </source>
</reference>
<dbReference type="PANTHER" id="PTHR44591:SF3">
    <property type="entry name" value="RESPONSE REGULATORY DOMAIN-CONTAINING PROTEIN"/>
    <property type="match status" value="1"/>
</dbReference>
<dbReference type="InterPro" id="IPR050595">
    <property type="entry name" value="Bact_response_regulator"/>
</dbReference>
<name>A0A2Z4Y629_SUMC1</name>
<accession>A0A2Z4Y629</accession>
<keyword evidence="5" id="KW-0804">Transcription</keyword>
<dbReference type="Proteomes" id="UP000262583">
    <property type="component" value="Chromosome"/>
</dbReference>
<dbReference type="SMART" id="SM00448">
    <property type="entry name" value="REC"/>
    <property type="match status" value="1"/>
</dbReference>
<keyword evidence="3" id="KW-0805">Transcription regulation</keyword>
<sequence>MEKKRILIVDDEKNIRTLFRDELEEAGYEVATADSGADALAKLDIFQPDLVVLDIRMPDMTGIEVLEQLRKKYEDLPVIMCTAVRGLKDDFTIWEARVSDYVTKPVDLDDLKAKIRKALGEG</sequence>
<keyword evidence="4" id="KW-0238">DNA-binding</keyword>
<feature type="domain" description="Response regulatory" evidence="7">
    <location>
        <begin position="5"/>
        <end position="119"/>
    </location>
</feature>
<evidence type="ECO:0000256" key="6">
    <source>
        <dbReference type="PROSITE-ProRule" id="PRU00169"/>
    </source>
</evidence>
<evidence type="ECO:0000259" key="7">
    <source>
        <dbReference type="PROSITE" id="PS50110"/>
    </source>
</evidence>
<evidence type="ECO:0000256" key="3">
    <source>
        <dbReference type="ARBA" id="ARBA00023015"/>
    </source>
</evidence>
<dbReference type="Pfam" id="PF00072">
    <property type="entry name" value="Response_reg"/>
    <property type="match status" value="1"/>
</dbReference>
<keyword evidence="1 6" id="KW-0597">Phosphoprotein</keyword>
<dbReference type="SUPFAM" id="SSF52172">
    <property type="entry name" value="CheY-like"/>
    <property type="match status" value="1"/>
</dbReference>